<comment type="similarity">
    <text evidence="1">Belongs to the bactofilin family.</text>
</comment>
<dbReference type="EMBL" id="JAASRN010000003">
    <property type="protein sequence ID" value="NIK74607.1"/>
    <property type="molecule type" value="Genomic_DNA"/>
</dbReference>
<dbReference type="PANTHER" id="PTHR35024">
    <property type="entry name" value="HYPOTHETICAL CYTOSOLIC PROTEIN"/>
    <property type="match status" value="1"/>
</dbReference>
<organism evidence="3 4">
    <name type="scientific">Thermonema lapsum</name>
    <dbReference type="NCBI Taxonomy" id="28195"/>
    <lineage>
        <taxon>Bacteria</taxon>
        <taxon>Pseudomonadati</taxon>
        <taxon>Bacteroidota</taxon>
        <taxon>Cytophagia</taxon>
        <taxon>Cytophagales</taxon>
        <taxon>Thermonemataceae</taxon>
        <taxon>Thermonema</taxon>
    </lineage>
</organism>
<proteinExistence type="inferred from homology"/>
<dbReference type="Pfam" id="PF04519">
    <property type="entry name" value="Bactofilin"/>
    <property type="match status" value="1"/>
</dbReference>
<keyword evidence="4" id="KW-1185">Reference proteome</keyword>
<evidence type="ECO:0000256" key="2">
    <source>
        <dbReference type="SAM" id="MobiDB-lite"/>
    </source>
</evidence>
<evidence type="ECO:0000313" key="3">
    <source>
        <dbReference type="EMBL" id="NIK74607.1"/>
    </source>
</evidence>
<name>A0A846MTQ4_9BACT</name>
<reference evidence="3 4" key="1">
    <citation type="submission" date="2020-03" db="EMBL/GenBank/DDBJ databases">
        <title>Genomic Encyclopedia of Type Strains, Phase IV (KMG-IV): sequencing the most valuable type-strain genomes for metagenomic binning, comparative biology and taxonomic classification.</title>
        <authorList>
            <person name="Goeker M."/>
        </authorList>
    </citation>
    <scope>NUCLEOTIDE SEQUENCE [LARGE SCALE GENOMIC DNA]</scope>
    <source>
        <strain evidence="3 4">DSM 5718</strain>
    </source>
</reference>
<evidence type="ECO:0000256" key="1">
    <source>
        <dbReference type="ARBA" id="ARBA00044755"/>
    </source>
</evidence>
<dbReference type="AlphaFoldDB" id="A0A846MTQ4"/>
<dbReference type="PANTHER" id="PTHR35024:SF4">
    <property type="entry name" value="POLYMER-FORMING CYTOSKELETAL PROTEIN"/>
    <property type="match status" value="1"/>
</dbReference>
<dbReference type="RefSeq" id="WP_166920531.1">
    <property type="nucleotide sequence ID" value="NZ_JAASRN010000003.1"/>
</dbReference>
<sequence length="154" mass="16236">MAVFSSTPSKGQEPQDLHTNTHIGMGTHFTGNVEASGNIRVDGQVTGDVISKAKIVTGNKSVIQGNVVAENMEVEGEITGKVVVSDTLVLKSTAQIIGDIYTRKLIIEAGAVFTGTCSMGDEKIIKEARSGIVKDVPILDKGTLPKEQAKVEAK</sequence>
<comment type="caution">
    <text evidence="3">The sequence shown here is derived from an EMBL/GenBank/DDBJ whole genome shotgun (WGS) entry which is preliminary data.</text>
</comment>
<gene>
    <name evidence="3" type="ORF">FHS56_002132</name>
</gene>
<dbReference type="Proteomes" id="UP000537126">
    <property type="component" value="Unassembled WGS sequence"/>
</dbReference>
<evidence type="ECO:0000313" key="4">
    <source>
        <dbReference type="Proteomes" id="UP000537126"/>
    </source>
</evidence>
<feature type="region of interest" description="Disordered" evidence="2">
    <location>
        <begin position="1"/>
        <end position="22"/>
    </location>
</feature>
<protein>
    <submittedName>
        <fullName evidence="3">Cytoskeletal protein CcmA (Bactofilin family)</fullName>
    </submittedName>
</protein>
<accession>A0A846MTQ4</accession>
<dbReference type="InterPro" id="IPR007607">
    <property type="entry name" value="BacA/B"/>
</dbReference>